<keyword evidence="6" id="KW-1185">Reference proteome</keyword>
<feature type="domain" description="Glycosyl hydrolase-like 10" evidence="4">
    <location>
        <begin position="68"/>
        <end position="379"/>
    </location>
</feature>
<evidence type="ECO:0000256" key="2">
    <source>
        <dbReference type="SAM" id="MobiDB-lite"/>
    </source>
</evidence>
<dbReference type="PANTHER" id="PTHR43405:SF1">
    <property type="entry name" value="GLYCOSYL HYDROLASE DIGH"/>
    <property type="match status" value="1"/>
</dbReference>
<evidence type="ECO:0000256" key="1">
    <source>
        <dbReference type="ARBA" id="ARBA00022729"/>
    </source>
</evidence>
<dbReference type="Pfam" id="PF02638">
    <property type="entry name" value="GHL10"/>
    <property type="match status" value="1"/>
</dbReference>
<accession>A0ABV9DVF3</accession>
<dbReference type="InterPro" id="IPR003790">
    <property type="entry name" value="GHL10"/>
</dbReference>
<comment type="caution">
    <text evidence="5">The sequence shown here is derived from an EMBL/GenBank/DDBJ whole genome shotgun (WGS) entry which is preliminary data.</text>
</comment>
<evidence type="ECO:0000256" key="3">
    <source>
        <dbReference type="SAM" id="SignalP"/>
    </source>
</evidence>
<dbReference type="GO" id="GO:0016787">
    <property type="term" value="F:hydrolase activity"/>
    <property type="evidence" value="ECO:0007669"/>
    <property type="project" value="UniProtKB-KW"/>
</dbReference>
<evidence type="ECO:0000313" key="6">
    <source>
        <dbReference type="Proteomes" id="UP001595923"/>
    </source>
</evidence>
<feature type="region of interest" description="Disordered" evidence="2">
    <location>
        <begin position="430"/>
        <end position="458"/>
    </location>
</feature>
<evidence type="ECO:0000313" key="5">
    <source>
        <dbReference type="EMBL" id="MFC4561844.1"/>
    </source>
</evidence>
<feature type="region of interest" description="Disordered" evidence="2">
    <location>
        <begin position="44"/>
        <end position="67"/>
    </location>
</feature>
<dbReference type="EMBL" id="JBHSFQ010000005">
    <property type="protein sequence ID" value="MFC4561844.1"/>
    <property type="molecule type" value="Genomic_DNA"/>
</dbReference>
<keyword evidence="1 3" id="KW-0732">Signal</keyword>
<dbReference type="PANTHER" id="PTHR43405">
    <property type="entry name" value="GLYCOSYL HYDROLASE DIGH"/>
    <property type="match status" value="1"/>
</dbReference>
<organism evidence="5 6">
    <name type="scientific">Nocardiopsis mangrovi</name>
    <dbReference type="NCBI Taxonomy" id="1179818"/>
    <lineage>
        <taxon>Bacteria</taxon>
        <taxon>Bacillati</taxon>
        <taxon>Actinomycetota</taxon>
        <taxon>Actinomycetes</taxon>
        <taxon>Streptosporangiales</taxon>
        <taxon>Nocardiopsidaceae</taxon>
        <taxon>Nocardiopsis</taxon>
    </lineage>
</organism>
<keyword evidence="5" id="KW-0378">Hydrolase</keyword>
<proteinExistence type="predicted"/>
<dbReference type="InterPro" id="IPR017853">
    <property type="entry name" value="GH"/>
</dbReference>
<gene>
    <name evidence="5" type="ORF">ACFO4E_08235</name>
</gene>
<evidence type="ECO:0000259" key="4">
    <source>
        <dbReference type="Pfam" id="PF02638"/>
    </source>
</evidence>
<dbReference type="InterPro" id="IPR052177">
    <property type="entry name" value="Divisome_Glycosyl_Hydrolase"/>
</dbReference>
<dbReference type="SUPFAM" id="SSF51445">
    <property type="entry name" value="(Trans)glycosidases"/>
    <property type="match status" value="1"/>
</dbReference>
<feature type="signal peptide" evidence="3">
    <location>
        <begin position="1"/>
        <end position="45"/>
    </location>
</feature>
<feature type="chain" id="PRO_5046989173" evidence="3">
    <location>
        <begin position="46"/>
        <end position="458"/>
    </location>
</feature>
<feature type="compositionally biased region" description="Pro residues" evidence="2">
    <location>
        <begin position="432"/>
        <end position="448"/>
    </location>
</feature>
<protein>
    <submittedName>
        <fullName evidence="5">Glycoside hydrolase family 10 protein</fullName>
    </submittedName>
</protein>
<sequence>MPDPGAPRRRIPRTAAPLRPLLRILSGTVAALVTGSLVAAAPANAAEPPTSGTTAPQHCRPDDPGDRQMRAMWISSVTNIDWPSTRGLDPAAQQQELTDYYDEAVANGLNAVFVQIRPTADAFWPSPYEPWSEWLTGTQGRDPGYDPLAFAIREAHERGLEFHGWFNPYRVAMHDDPGRLTADHPARVNPDWVFRYNGRLYYDPGVPEVRDFVQDAIMDAVENYDLDGVHFDDYFYPYPAAGQEVPDAATFDRYGGAFDDVGAWRRDNVDRLIEEIDTRIHTAKPDVEFGISPFGIWRNAATDPAGSDTNGFQSYDGIFADSRRWVTEGWVDYINPQVYWEIGHPAADYAVLVPWWNDVVDGTGVDLYIGQAAYKVGEQPGWEDPRELSDHLTFNRDYPNVDGDVFFSAVRLRTNAAEAMRIVVEEHYSQPAPGPVADPRPAPAPPAGAPAGTLPCRN</sequence>
<reference evidence="6" key="1">
    <citation type="journal article" date="2019" name="Int. J. Syst. Evol. Microbiol.">
        <title>The Global Catalogue of Microorganisms (GCM) 10K type strain sequencing project: providing services to taxonomists for standard genome sequencing and annotation.</title>
        <authorList>
            <consortium name="The Broad Institute Genomics Platform"/>
            <consortium name="The Broad Institute Genome Sequencing Center for Infectious Disease"/>
            <person name="Wu L."/>
            <person name="Ma J."/>
        </authorList>
    </citation>
    <scope>NUCLEOTIDE SEQUENCE [LARGE SCALE GENOMIC DNA]</scope>
    <source>
        <strain evidence="6">XZYJ18</strain>
    </source>
</reference>
<dbReference type="Proteomes" id="UP001595923">
    <property type="component" value="Unassembled WGS sequence"/>
</dbReference>
<dbReference type="Gene3D" id="3.20.20.80">
    <property type="entry name" value="Glycosidases"/>
    <property type="match status" value="1"/>
</dbReference>
<dbReference type="RefSeq" id="WP_378572654.1">
    <property type="nucleotide sequence ID" value="NZ_JBHSFQ010000005.1"/>
</dbReference>
<name>A0ABV9DVF3_9ACTN</name>